<reference evidence="2" key="1">
    <citation type="submission" date="2020-02" db="EMBL/GenBank/DDBJ databases">
        <authorList>
            <person name="Meier V. D."/>
        </authorList>
    </citation>
    <scope>NUCLEOTIDE SEQUENCE</scope>
    <source>
        <strain evidence="2">AVDCRST_MAG56</strain>
    </source>
</reference>
<keyword evidence="1" id="KW-0853">WD repeat</keyword>
<dbReference type="Gene3D" id="2.130.10.10">
    <property type="entry name" value="YVTN repeat-like/Quinoprotein amine dehydrogenase"/>
    <property type="match status" value="1"/>
</dbReference>
<evidence type="ECO:0000313" key="2">
    <source>
        <dbReference type="EMBL" id="CAA9210639.1"/>
    </source>
</evidence>
<dbReference type="PANTHER" id="PTHR19879">
    <property type="entry name" value="TRANSCRIPTION INITIATION FACTOR TFIID"/>
    <property type="match status" value="1"/>
</dbReference>
<dbReference type="InterPro" id="IPR015943">
    <property type="entry name" value="WD40/YVTN_repeat-like_dom_sf"/>
</dbReference>
<evidence type="ECO:0000256" key="1">
    <source>
        <dbReference type="PROSITE-ProRule" id="PRU00221"/>
    </source>
</evidence>
<accession>A0A6J4GZ00</accession>
<dbReference type="EMBL" id="CADCTQ010000001">
    <property type="protein sequence ID" value="CAA9210639.1"/>
    <property type="molecule type" value="Genomic_DNA"/>
</dbReference>
<protein>
    <submittedName>
        <fullName evidence="2">Uncharacterized protein</fullName>
    </submittedName>
</protein>
<dbReference type="PROSITE" id="PS50294">
    <property type="entry name" value="WD_REPEATS_REGION"/>
    <property type="match status" value="1"/>
</dbReference>
<dbReference type="Pfam" id="PF00400">
    <property type="entry name" value="WD40"/>
    <property type="match status" value="3"/>
</dbReference>
<dbReference type="SUPFAM" id="SSF50998">
    <property type="entry name" value="Quinoprotein alcohol dehydrogenase-like"/>
    <property type="match status" value="1"/>
</dbReference>
<dbReference type="SMART" id="SM00320">
    <property type="entry name" value="WD40"/>
    <property type="match status" value="3"/>
</dbReference>
<proteinExistence type="predicted"/>
<dbReference type="InterPro" id="IPR001680">
    <property type="entry name" value="WD40_rpt"/>
</dbReference>
<dbReference type="AlphaFoldDB" id="A0A6J4GZ00"/>
<dbReference type="PROSITE" id="PS50082">
    <property type="entry name" value="WD_REPEATS_2"/>
    <property type="match status" value="1"/>
</dbReference>
<dbReference type="InterPro" id="IPR011047">
    <property type="entry name" value="Quinoprotein_ADH-like_sf"/>
</dbReference>
<dbReference type="PANTHER" id="PTHR19879:SF9">
    <property type="entry name" value="TRANSCRIPTION INITIATION FACTOR TFIID SUBUNIT 5"/>
    <property type="match status" value="1"/>
</dbReference>
<gene>
    <name evidence="2" type="ORF">AVDCRST_MAG56-2328</name>
</gene>
<name>A0A6J4GZ00_9SPHI</name>
<feature type="repeat" description="WD" evidence="1">
    <location>
        <begin position="116"/>
        <end position="144"/>
    </location>
</feature>
<organism evidence="2">
    <name type="scientific">uncultured Cytophagales bacterium</name>
    <dbReference type="NCBI Taxonomy" id="158755"/>
    <lineage>
        <taxon>Bacteria</taxon>
        <taxon>Pseudomonadati</taxon>
        <taxon>Bacteroidota</taxon>
        <taxon>Sphingobacteriia</taxon>
        <taxon>Sphingobacteriales</taxon>
        <taxon>environmental samples</taxon>
    </lineage>
</organism>
<sequence>MTACAFQTRAICSSPDGKLVASSSADPDTVKGDNSVRVWDFATGKQLAHFKHPKGMEAVEFSPDGKYLLAGGRQGGGYEAKTVTNGFIYVYRIPADPQKEAITLVTKKPVFRSEYLHFSRDGRQLVTAHEDGTVRLWQVRQTGE</sequence>